<comment type="function">
    <text evidence="1 12">Required for the export of heme to the periplasm for the biogenesis of c-type cytochromes.</text>
</comment>
<protein>
    <recommendedName>
        <fullName evidence="4 12">Heme exporter protein D</fullName>
    </recommendedName>
</protein>
<dbReference type="InterPro" id="IPR052075">
    <property type="entry name" value="Heme_exporter_D"/>
</dbReference>
<evidence type="ECO:0000256" key="6">
    <source>
        <dbReference type="ARBA" id="ARBA00022475"/>
    </source>
</evidence>
<evidence type="ECO:0000256" key="3">
    <source>
        <dbReference type="ARBA" id="ARBA00008741"/>
    </source>
</evidence>
<comment type="subcellular location">
    <subcellularLocation>
        <location evidence="2 12">Cell inner membrane</location>
        <topology evidence="2 12">Single-pass membrane protein</topology>
    </subcellularLocation>
</comment>
<dbReference type="OrthoDB" id="9815607at2"/>
<dbReference type="InterPro" id="IPR007078">
    <property type="entry name" value="Haem_export_protD_CcmD"/>
</dbReference>
<evidence type="ECO:0000256" key="12">
    <source>
        <dbReference type="RuleBase" id="RU363101"/>
    </source>
</evidence>
<dbReference type="GO" id="GO:0017004">
    <property type="term" value="P:cytochrome complex assembly"/>
    <property type="evidence" value="ECO:0007669"/>
    <property type="project" value="UniProtKB-KW"/>
</dbReference>
<dbReference type="KEGG" id="mpsy:CEK71_04585"/>
<dbReference type="EMBL" id="CP022129">
    <property type="protein sequence ID" value="ASF45398.1"/>
    <property type="molecule type" value="Genomic_DNA"/>
</dbReference>
<evidence type="ECO:0000256" key="4">
    <source>
        <dbReference type="ARBA" id="ARBA00016461"/>
    </source>
</evidence>
<dbReference type="GO" id="GO:0015886">
    <property type="term" value="P:heme transport"/>
    <property type="evidence" value="ECO:0007669"/>
    <property type="project" value="InterPro"/>
</dbReference>
<dbReference type="GO" id="GO:1903607">
    <property type="term" value="P:cytochrome c biosynthetic process"/>
    <property type="evidence" value="ECO:0007669"/>
    <property type="project" value="TreeGrafter"/>
</dbReference>
<dbReference type="PANTHER" id="PTHR37531:SF1">
    <property type="entry name" value="HEME EXPORTER PROTEIN D"/>
    <property type="match status" value="1"/>
</dbReference>
<keyword evidence="5 12" id="KW-0813">Transport</keyword>
<dbReference type="GO" id="GO:0005886">
    <property type="term" value="C:plasma membrane"/>
    <property type="evidence" value="ECO:0007669"/>
    <property type="project" value="UniProtKB-SubCell"/>
</dbReference>
<name>A0A1Z4BVU8_9GAMM</name>
<reference evidence="13 14" key="1">
    <citation type="submission" date="2017-06" db="EMBL/GenBank/DDBJ databases">
        <title>Genome Sequencing of the methanotroph Methylovulum psychrotolerants str. HV10-M2 isolated from a high-altitude environment.</title>
        <authorList>
            <person name="Mateos-Rivera A."/>
        </authorList>
    </citation>
    <scope>NUCLEOTIDE SEQUENCE [LARGE SCALE GENOMIC DNA]</scope>
    <source>
        <strain evidence="13 14">HV10_M2</strain>
    </source>
</reference>
<comment type="similarity">
    <text evidence="3 12">Belongs to the CcmD/CycX/HelD family.</text>
</comment>
<keyword evidence="10 12" id="KW-1133">Transmembrane helix</keyword>
<dbReference type="PANTHER" id="PTHR37531">
    <property type="entry name" value="HEME EXPORTER PROTEIN D"/>
    <property type="match status" value="1"/>
</dbReference>
<keyword evidence="8 12" id="KW-0812">Transmembrane</keyword>
<feature type="transmembrane region" description="Helical" evidence="12">
    <location>
        <begin position="12"/>
        <end position="33"/>
    </location>
</feature>
<evidence type="ECO:0000256" key="9">
    <source>
        <dbReference type="ARBA" id="ARBA00022748"/>
    </source>
</evidence>
<dbReference type="Proteomes" id="UP000197019">
    <property type="component" value="Chromosome"/>
</dbReference>
<keyword evidence="9 12" id="KW-0201">Cytochrome c-type biogenesis</keyword>
<evidence type="ECO:0000313" key="13">
    <source>
        <dbReference type="EMBL" id="ASF45398.1"/>
    </source>
</evidence>
<dbReference type="NCBIfam" id="TIGR03141">
    <property type="entry name" value="cytochro_ccmD"/>
    <property type="match status" value="1"/>
</dbReference>
<evidence type="ECO:0000256" key="7">
    <source>
        <dbReference type="ARBA" id="ARBA00022519"/>
    </source>
</evidence>
<keyword evidence="6 12" id="KW-1003">Cell membrane</keyword>
<evidence type="ECO:0000313" key="14">
    <source>
        <dbReference type="Proteomes" id="UP000197019"/>
    </source>
</evidence>
<evidence type="ECO:0000256" key="1">
    <source>
        <dbReference type="ARBA" id="ARBA00002442"/>
    </source>
</evidence>
<dbReference type="Pfam" id="PF04995">
    <property type="entry name" value="CcmD"/>
    <property type="match status" value="1"/>
</dbReference>
<evidence type="ECO:0000256" key="2">
    <source>
        <dbReference type="ARBA" id="ARBA00004377"/>
    </source>
</evidence>
<evidence type="ECO:0000256" key="10">
    <source>
        <dbReference type="ARBA" id="ARBA00022989"/>
    </source>
</evidence>
<sequence length="54" mass="6394">MNLQEFFAMGGYAFYVWTAYGICFVVLLANIILPIIQRKRLLRHLALKQKRHNL</sequence>
<gene>
    <name evidence="13" type="primary">ccmD</name>
    <name evidence="13" type="ORF">CEK71_04585</name>
</gene>
<keyword evidence="11 12" id="KW-0472">Membrane</keyword>
<accession>A0A1Z4BVU8</accession>
<dbReference type="AlphaFoldDB" id="A0A1Z4BVU8"/>
<evidence type="ECO:0000256" key="8">
    <source>
        <dbReference type="ARBA" id="ARBA00022692"/>
    </source>
</evidence>
<keyword evidence="7 12" id="KW-0997">Cell inner membrane</keyword>
<evidence type="ECO:0000256" key="5">
    <source>
        <dbReference type="ARBA" id="ARBA00022448"/>
    </source>
</evidence>
<evidence type="ECO:0000256" key="11">
    <source>
        <dbReference type="ARBA" id="ARBA00023136"/>
    </source>
</evidence>
<dbReference type="RefSeq" id="WP_088618280.1">
    <property type="nucleotide sequence ID" value="NZ_CP022129.1"/>
</dbReference>
<organism evidence="13 14">
    <name type="scientific">Methylovulum psychrotolerans</name>
    <dbReference type="NCBI Taxonomy" id="1704499"/>
    <lineage>
        <taxon>Bacteria</taxon>
        <taxon>Pseudomonadati</taxon>
        <taxon>Pseudomonadota</taxon>
        <taxon>Gammaproteobacteria</taxon>
        <taxon>Methylococcales</taxon>
        <taxon>Methylococcaceae</taxon>
        <taxon>Methylovulum</taxon>
    </lineage>
</organism>
<proteinExistence type="inferred from homology"/>
<keyword evidence="14" id="KW-1185">Reference proteome</keyword>